<comment type="similarity">
    <text evidence="2">Belongs to the polysaccharide synthase family.</text>
</comment>
<feature type="compositionally biased region" description="Basic and acidic residues" evidence="7">
    <location>
        <begin position="727"/>
        <end position="738"/>
    </location>
</feature>
<feature type="transmembrane region" description="Helical" evidence="8">
    <location>
        <begin position="99"/>
        <end position="121"/>
    </location>
</feature>
<dbReference type="EMBL" id="QEKW01000010">
    <property type="protein sequence ID" value="PVZ07990.1"/>
    <property type="molecule type" value="Genomic_DNA"/>
</dbReference>
<protein>
    <submittedName>
        <fullName evidence="9">PST family polysaccharide transporter</fullName>
    </submittedName>
</protein>
<feature type="transmembrane region" description="Helical" evidence="8">
    <location>
        <begin position="238"/>
        <end position="255"/>
    </location>
</feature>
<feature type="compositionally biased region" description="Low complexity" evidence="7">
    <location>
        <begin position="616"/>
        <end position="632"/>
    </location>
</feature>
<dbReference type="Proteomes" id="UP000245639">
    <property type="component" value="Unassembled WGS sequence"/>
</dbReference>
<accession>A0A2U1F7P1</accession>
<feature type="compositionally biased region" description="Acidic residues" evidence="7">
    <location>
        <begin position="577"/>
        <end position="586"/>
    </location>
</feature>
<dbReference type="CDD" id="cd13127">
    <property type="entry name" value="MATE_tuaB_like"/>
    <property type="match status" value="1"/>
</dbReference>
<feature type="transmembrane region" description="Helical" evidence="8">
    <location>
        <begin position="127"/>
        <end position="144"/>
    </location>
</feature>
<keyword evidence="3" id="KW-1003">Cell membrane</keyword>
<comment type="subcellular location">
    <subcellularLocation>
        <location evidence="1">Cell membrane</location>
        <topology evidence="1">Multi-pass membrane protein</topology>
    </subcellularLocation>
</comment>
<keyword evidence="10" id="KW-1185">Reference proteome</keyword>
<evidence type="ECO:0000256" key="5">
    <source>
        <dbReference type="ARBA" id="ARBA00022989"/>
    </source>
</evidence>
<dbReference type="OrthoDB" id="3609824at2"/>
<evidence type="ECO:0000256" key="7">
    <source>
        <dbReference type="SAM" id="MobiDB-lite"/>
    </source>
</evidence>
<evidence type="ECO:0000256" key="8">
    <source>
        <dbReference type="SAM" id="Phobius"/>
    </source>
</evidence>
<evidence type="ECO:0000313" key="10">
    <source>
        <dbReference type="Proteomes" id="UP000245639"/>
    </source>
</evidence>
<evidence type="ECO:0000256" key="3">
    <source>
        <dbReference type="ARBA" id="ARBA00022475"/>
    </source>
</evidence>
<feature type="transmembrane region" description="Helical" evidence="8">
    <location>
        <begin position="165"/>
        <end position="192"/>
    </location>
</feature>
<feature type="transmembrane region" description="Helical" evidence="8">
    <location>
        <begin position="376"/>
        <end position="403"/>
    </location>
</feature>
<feature type="compositionally biased region" description="Acidic residues" evidence="7">
    <location>
        <begin position="717"/>
        <end position="726"/>
    </location>
</feature>
<feature type="region of interest" description="Disordered" evidence="7">
    <location>
        <begin position="609"/>
        <end position="738"/>
    </location>
</feature>
<evidence type="ECO:0000256" key="6">
    <source>
        <dbReference type="ARBA" id="ARBA00023136"/>
    </source>
</evidence>
<feature type="transmembrane region" description="Helical" evidence="8">
    <location>
        <begin position="498"/>
        <end position="519"/>
    </location>
</feature>
<evidence type="ECO:0000256" key="4">
    <source>
        <dbReference type="ARBA" id="ARBA00022692"/>
    </source>
</evidence>
<evidence type="ECO:0000256" key="1">
    <source>
        <dbReference type="ARBA" id="ARBA00004651"/>
    </source>
</evidence>
<feature type="compositionally biased region" description="Gly residues" evidence="7">
    <location>
        <begin position="1"/>
        <end position="10"/>
    </location>
</feature>
<keyword evidence="4 8" id="KW-0812">Transmembrane</keyword>
<feature type="transmembrane region" description="Helical" evidence="8">
    <location>
        <begin position="409"/>
        <end position="430"/>
    </location>
</feature>
<feature type="transmembrane region" description="Helical" evidence="8">
    <location>
        <begin position="198"/>
        <end position="217"/>
    </location>
</feature>
<evidence type="ECO:0000313" key="9">
    <source>
        <dbReference type="EMBL" id="PVZ07990.1"/>
    </source>
</evidence>
<dbReference type="PANTHER" id="PTHR30250">
    <property type="entry name" value="PST FAMILY PREDICTED COLANIC ACID TRANSPORTER"/>
    <property type="match status" value="1"/>
</dbReference>
<feature type="compositionally biased region" description="Low complexity" evidence="7">
    <location>
        <begin position="44"/>
        <end position="60"/>
    </location>
</feature>
<dbReference type="RefSeq" id="WP_116709663.1">
    <property type="nucleotide sequence ID" value="NZ_QEKW01000010.1"/>
</dbReference>
<reference evidence="9 10" key="1">
    <citation type="submission" date="2018-04" db="EMBL/GenBank/DDBJ databases">
        <title>Genomic Encyclopedia of Type Strains, Phase IV (KMG-IV): sequencing the most valuable type-strain genomes for metagenomic binning, comparative biology and taxonomic classification.</title>
        <authorList>
            <person name="Goeker M."/>
        </authorList>
    </citation>
    <scope>NUCLEOTIDE SEQUENCE [LARGE SCALE GENOMIC DNA]</scope>
    <source>
        <strain evidence="9 10">DSM 45771</strain>
    </source>
</reference>
<dbReference type="Pfam" id="PF13440">
    <property type="entry name" value="Polysacc_synt_3"/>
    <property type="match status" value="1"/>
</dbReference>
<keyword evidence="5 8" id="KW-1133">Transmembrane helix</keyword>
<gene>
    <name evidence="9" type="ORF">C8D89_110144</name>
</gene>
<feature type="compositionally biased region" description="Basic and acidic residues" evidence="7">
    <location>
        <begin position="71"/>
        <end position="84"/>
    </location>
</feature>
<feature type="region of interest" description="Disordered" evidence="7">
    <location>
        <begin position="570"/>
        <end position="592"/>
    </location>
</feature>
<sequence length="738" mass="76602">MQGSGDGTPGRNGPHEPAGPNGVTPHGTPTPAAASGPTDVPTEAVSSDTTDAPTTATATVRPPGDGAVKPSEAHEAHEDDEHNPSLHGLGSKLRQGAKFAAVALVLTQIISLAQTIVVARLLSPAEIGVFTLGTIFANFLVGFADGGMRSALIQREREVTDAADTAFWVSLGTGILLALGALAASPLVGMFFNDNDMVALVCAVTSGTLLIHCLLNVPEALLQRRFNFKRRLIVDPTTAGTFALVTVVMVSLGFGVWGMVIGLYASQLATLVACWWLAKWRPGKGRFVFRIWREMAGYAAPLIASRVVDDLRDVTQSSLIGRWLGDASAGQYRYGRRIGILPGQAIIQVASYVLFPAFARIAADGRRFRDGFLRSLRALWTAVVPLAASLVVLGPAAIVVLLGSQWAPAGLLVAGMAGFGPGTAMAAIGVESIKGAGHSKRINWLTATTLVVGIGGLLALLPFGLLGVGLAVSIEGLTTGLLSLALARSLAGVGVGDLVRVLFPPVVAAAVAAVPVGFLELTFAQSATRPIALGIVLLAGEGLLLLLIYVGVLSVLAPAMVRELRTAVVSRLRRGGDDEESDEGPDDDRALLDAPTEWIPVYRIDDPTERVLTSSRPRVPAMAAAAPAGAGRPAPPPRPPGPPPGPLPGPLPGAPLRPPAPPAPGPPPPPGRRTVGVGIDPPTQSLAPSHSDHENESDNPRKMVPLIARNRPGPSGSEDDNRDDEAPEKRADGRHDGP</sequence>
<feature type="compositionally biased region" description="Basic and acidic residues" evidence="7">
    <location>
        <begin position="690"/>
        <end position="701"/>
    </location>
</feature>
<dbReference type="GO" id="GO:0005886">
    <property type="term" value="C:plasma membrane"/>
    <property type="evidence" value="ECO:0007669"/>
    <property type="project" value="UniProtKB-SubCell"/>
</dbReference>
<name>A0A2U1F7P1_9PSEU</name>
<proteinExistence type="inferred from homology"/>
<dbReference type="PANTHER" id="PTHR30250:SF10">
    <property type="entry name" value="LIPOPOLYSACCHARIDE BIOSYNTHESIS PROTEIN WZXC"/>
    <property type="match status" value="1"/>
</dbReference>
<feature type="transmembrane region" description="Helical" evidence="8">
    <location>
        <begin position="442"/>
        <end position="461"/>
    </location>
</feature>
<organism evidence="9 10">
    <name type="scientific">Actinomycetospora cinnamomea</name>
    <dbReference type="NCBI Taxonomy" id="663609"/>
    <lineage>
        <taxon>Bacteria</taxon>
        <taxon>Bacillati</taxon>
        <taxon>Actinomycetota</taxon>
        <taxon>Actinomycetes</taxon>
        <taxon>Pseudonocardiales</taxon>
        <taxon>Pseudonocardiaceae</taxon>
        <taxon>Actinomycetospora</taxon>
    </lineage>
</organism>
<keyword evidence="6 8" id="KW-0472">Membrane</keyword>
<dbReference type="InterPro" id="IPR050833">
    <property type="entry name" value="Poly_Biosynth_Transport"/>
</dbReference>
<evidence type="ECO:0000256" key="2">
    <source>
        <dbReference type="ARBA" id="ARBA00007430"/>
    </source>
</evidence>
<comment type="caution">
    <text evidence="9">The sequence shown here is derived from an EMBL/GenBank/DDBJ whole genome shotgun (WGS) entry which is preliminary data.</text>
</comment>
<feature type="region of interest" description="Disordered" evidence="7">
    <location>
        <begin position="1"/>
        <end position="89"/>
    </location>
</feature>
<feature type="compositionally biased region" description="Pro residues" evidence="7">
    <location>
        <begin position="633"/>
        <end position="671"/>
    </location>
</feature>
<dbReference type="AlphaFoldDB" id="A0A2U1F7P1"/>
<feature type="transmembrane region" description="Helical" evidence="8">
    <location>
        <begin position="531"/>
        <end position="556"/>
    </location>
</feature>